<accession>A0A8X6KHH1</accession>
<evidence type="ECO:0000256" key="1">
    <source>
        <dbReference type="SAM" id="MobiDB-lite"/>
    </source>
</evidence>
<organism evidence="3 4">
    <name type="scientific">Trichonephila clavata</name>
    <name type="common">Joro spider</name>
    <name type="synonym">Nephila clavata</name>
    <dbReference type="NCBI Taxonomy" id="2740835"/>
    <lineage>
        <taxon>Eukaryota</taxon>
        <taxon>Metazoa</taxon>
        <taxon>Ecdysozoa</taxon>
        <taxon>Arthropoda</taxon>
        <taxon>Chelicerata</taxon>
        <taxon>Arachnida</taxon>
        <taxon>Araneae</taxon>
        <taxon>Araneomorphae</taxon>
        <taxon>Entelegynae</taxon>
        <taxon>Araneoidea</taxon>
        <taxon>Nephilidae</taxon>
        <taxon>Trichonephila</taxon>
    </lineage>
</organism>
<keyword evidence="2" id="KW-1133">Transmembrane helix</keyword>
<feature type="compositionally biased region" description="Basic and acidic residues" evidence="1">
    <location>
        <begin position="114"/>
        <end position="140"/>
    </location>
</feature>
<dbReference type="EMBL" id="BMAO01001511">
    <property type="protein sequence ID" value="GFQ73984.1"/>
    <property type="molecule type" value="Genomic_DNA"/>
</dbReference>
<dbReference type="OrthoDB" id="6437703at2759"/>
<gene>
    <name evidence="3" type="primary">AVEN_13057_1</name>
    <name evidence="3" type="ORF">TNCT_261001</name>
</gene>
<comment type="caution">
    <text evidence="3">The sequence shown here is derived from an EMBL/GenBank/DDBJ whole genome shotgun (WGS) entry which is preliminary data.</text>
</comment>
<feature type="compositionally biased region" description="Basic and acidic residues" evidence="1">
    <location>
        <begin position="243"/>
        <end position="255"/>
    </location>
</feature>
<feature type="compositionally biased region" description="Basic and acidic residues" evidence="1">
    <location>
        <begin position="153"/>
        <end position="177"/>
    </location>
</feature>
<keyword evidence="4" id="KW-1185">Reference proteome</keyword>
<evidence type="ECO:0000256" key="2">
    <source>
        <dbReference type="SAM" id="Phobius"/>
    </source>
</evidence>
<dbReference type="AlphaFoldDB" id="A0A8X6KHH1"/>
<evidence type="ECO:0000313" key="3">
    <source>
        <dbReference type="EMBL" id="GFQ73984.1"/>
    </source>
</evidence>
<sequence length="261" mass="29462">MENSSVVVECSCLISSLPVKFPVTDGSSFLSVDRKEPFMLKSRQRYISSAMSVIQASVIVLLCISWTSAIPKPPARHFGSGAGEIPRVHGAHWPAPPFVDSNGPETELFDDYDAEPHRGSKVPSEYDVREKDTPEEHPDQTPDEPPFEVPYDEWPHESGEDEFKEKDEEEDTKPHELEKAMGHAFRQTLEEASLLNKTYANTTEEDVEFDGRKFHVQKSVIEMGDADKNETLLIETISSVNEDEPKLNRTERSNPDAEPYQ</sequence>
<proteinExistence type="predicted"/>
<keyword evidence="2" id="KW-0472">Membrane</keyword>
<feature type="transmembrane region" description="Helical" evidence="2">
    <location>
        <begin position="46"/>
        <end position="67"/>
    </location>
</feature>
<feature type="region of interest" description="Disordered" evidence="1">
    <location>
        <begin position="239"/>
        <end position="261"/>
    </location>
</feature>
<feature type="region of interest" description="Disordered" evidence="1">
    <location>
        <begin position="94"/>
        <end position="177"/>
    </location>
</feature>
<keyword evidence="2" id="KW-0812">Transmembrane</keyword>
<evidence type="ECO:0000313" key="4">
    <source>
        <dbReference type="Proteomes" id="UP000887116"/>
    </source>
</evidence>
<name>A0A8X6KHH1_TRICU</name>
<reference evidence="3" key="1">
    <citation type="submission" date="2020-07" db="EMBL/GenBank/DDBJ databases">
        <title>Multicomponent nature underlies the extraordinary mechanical properties of spider dragline silk.</title>
        <authorList>
            <person name="Kono N."/>
            <person name="Nakamura H."/>
            <person name="Mori M."/>
            <person name="Yoshida Y."/>
            <person name="Ohtoshi R."/>
            <person name="Malay A.D."/>
            <person name="Moran D.A.P."/>
            <person name="Tomita M."/>
            <person name="Numata K."/>
            <person name="Arakawa K."/>
        </authorList>
    </citation>
    <scope>NUCLEOTIDE SEQUENCE</scope>
</reference>
<dbReference type="Proteomes" id="UP000887116">
    <property type="component" value="Unassembled WGS sequence"/>
</dbReference>
<protein>
    <submittedName>
        <fullName evidence="3">Uncharacterized protein</fullName>
    </submittedName>
</protein>